<evidence type="ECO:0000256" key="1">
    <source>
        <dbReference type="SAM" id="MobiDB-lite"/>
    </source>
</evidence>
<accession>A0A3B1DNG8</accession>
<reference evidence="2" key="1">
    <citation type="submission" date="2018-06" db="EMBL/GenBank/DDBJ databases">
        <authorList>
            <person name="Zhirakovskaya E."/>
        </authorList>
    </citation>
    <scope>NUCLEOTIDE SEQUENCE</scope>
</reference>
<dbReference type="AlphaFoldDB" id="A0A3B1DNG8"/>
<dbReference type="EMBL" id="UOGK01000065">
    <property type="protein sequence ID" value="VAX36500.1"/>
    <property type="molecule type" value="Genomic_DNA"/>
</dbReference>
<name>A0A3B1DNG8_9ZZZZ</name>
<sequence length="86" mass="9393">MTHSDKHGVLVAMLCTVAGAAGVLIGQVQAPPAFSPEEEASNEREEEHSIVEGFREQDGAWAETVAEKREDADEAEEVCREEEKPQ</sequence>
<evidence type="ECO:0000313" key="2">
    <source>
        <dbReference type="EMBL" id="VAX36500.1"/>
    </source>
</evidence>
<proteinExistence type="predicted"/>
<feature type="region of interest" description="Disordered" evidence="1">
    <location>
        <begin position="65"/>
        <end position="86"/>
    </location>
</feature>
<organism evidence="2">
    <name type="scientific">hydrothermal vent metagenome</name>
    <dbReference type="NCBI Taxonomy" id="652676"/>
    <lineage>
        <taxon>unclassified sequences</taxon>
        <taxon>metagenomes</taxon>
        <taxon>ecological metagenomes</taxon>
    </lineage>
</organism>
<gene>
    <name evidence="2" type="ORF">MNBD_PLANCTO03-106</name>
</gene>
<protein>
    <submittedName>
        <fullName evidence="2">Uncharacterized protein</fullName>
    </submittedName>
</protein>